<reference evidence="3" key="1">
    <citation type="submission" date="2016-10" db="EMBL/GenBank/DDBJ databases">
        <authorList>
            <person name="Varghese N."/>
            <person name="Submissions S."/>
        </authorList>
    </citation>
    <scope>NUCLEOTIDE SEQUENCE [LARGE SCALE GENOMIC DNA]</scope>
    <source>
        <strain evidence="3">DSM 44654</strain>
    </source>
</reference>
<dbReference type="InterPro" id="IPR002937">
    <property type="entry name" value="Amino_oxidase"/>
</dbReference>
<dbReference type="STRING" id="218821.SAMN05421837_114115"/>
<keyword evidence="3" id="KW-1185">Reference proteome</keyword>
<dbReference type="InterPro" id="IPR050281">
    <property type="entry name" value="Flavin_monoamine_oxidase"/>
</dbReference>
<organism evidence="2 3">
    <name type="scientific">Amycolatopsis pretoriensis</name>
    <dbReference type="NCBI Taxonomy" id="218821"/>
    <lineage>
        <taxon>Bacteria</taxon>
        <taxon>Bacillati</taxon>
        <taxon>Actinomycetota</taxon>
        <taxon>Actinomycetes</taxon>
        <taxon>Pseudonocardiales</taxon>
        <taxon>Pseudonocardiaceae</taxon>
        <taxon>Amycolatopsis</taxon>
    </lineage>
</organism>
<sequence>MPALTPAELRRHLGDDLRGLRPPRTAIVVGAGLAGLAAAHELNRAGCEVTVLEAADRPGGRARTLRQPFADGLRVEAGAMTVTPECHYVTHYRERLGVGLDRSDLLDQDFSYFVDGKFVRPDADSLAAAGLPLAEHERGLGVPELIARYVTAAADELGAGLTAPHWAPSADLEELDQSSVDEVLRSRGASQTAIDLMEPMFLEMRGGDLLSASALSWLRHESGYRSLLTSTEGWGKIAGGTDELPRAFAHALRDRIRYRAPVVRLDQDDDSARVTYLDHGRLARLSADRVVVTVPFSAIRHVDVSHARLTEAKVEAMRKLRYASIVRVYLQVREQFWKGHNVSVSTDLPIRWVRDATANQPGPRRILEVLMTGWRSRAIAAMSGEERVRFVLDHVDTMFPGAHEQFELGVSVAWDHEPWIEGSYVLPERGHSKLMPAIRAQENRIHFAGEHTSFEPNGGSMNYALESGVRAFVELSTAT</sequence>
<dbReference type="SUPFAM" id="SSF54373">
    <property type="entry name" value="FAD-linked reductases, C-terminal domain"/>
    <property type="match status" value="1"/>
</dbReference>
<dbReference type="RefSeq" id="WP_086678535.1">
    <property type="nucleotide sequence ID" value="NZ_FNUJ01000014.1"/>
</dbReference>
<feature type="domain" description="Amine oxidase" evidence="1">
    <location>
        <begin position="33"/>
        <end position="471"/>
    </location>
</feature>
<dbReference type="EMBL" id="FNUJ01000014">
    <property type="protein sequence ID" value="SEF37555.1"/>
    <property type="molecule type" value="Genomic_DNA"/>
</dbReference>
<proteinExistence type="predicted"/>
<dbReference type="AlphaFoldDB" id="A0A1H5RGQ7"/>
<dbReference type="InterPro" id="IPR036188">
    <property type="entry name" value="FAD/NAD-bd_sf"/>
</dbReference>
<evidence type="ECO:0000259" key="1">
    <source>
        <dbReference type="Pfam" id="PF01593"/>
    </source>
</evidence>
<protein>
    <submittedName>
        <fullName evidence="2">Monoamine oxidase</fullName>
    </submittedName>
</protein>
<dbReference type="PANTHER" id="PTHR10742">
    <property type="entry name" value="FLAVIN MONOAMINE OXIDASE"/>
    <property type="match status" value="1"/>
</dbReference>
<name>A0A1H5RGQ7_9PSEU</name>
<dbReference type="SUPFAM" id="SSF51905">
    <property type="entry name" value="FAD/NAD(P)-binding domain"/>
    <property type="match status" value="1"/>
</dbReference>
<dbReference type="GO" id="GO:0009063">
    <property type="term" value="P:amino acid catabolic process"/>
    <property type="evidence" value="ECO:0007669"/>
    <property type="project" value="TreeGrafter"/>
</dbReference>
<dbReference type="Proteomes" id="UP000198878">
    <property type="component" value="Unassembled WGS sequence"/>
</dbReference>
<dbReference type="Pfam" id="PF01593">
    <property type="entry name" value="Amino_oxidase"/>
    <property type="match status" value="1"/>
</dbReference>
<dbReference type="PANTHER" id="PTHR10742:SF342">
    <property type="entry name" value="AMINE OXIDASE"/>
    <property type="match status" value="1"/>
</dbReference>
<accession>A0A1H5RGQ7</accession>
<evidence type="ECO:0000313" key="3">
    <source>
        <dbReference type="Proteomes" id="UP000198878"/>
    </source>
</evidence>
<dbReference type="GO" id="GO:0001716">
    <property type="term" value="F:L-amino-acid oxidase activity"/>
    <property type="evidence" value="ECO:0007669"/>
    <property type="project" value="TreeGrafter"/>
</dbReference>
<gene>
    <name evidence="2" type="ORF">SAMN05421837_114115</name>
</gene>
<evidence type="ECO:0000313" key="2">
    <source>
        <dbReference type="EMBL" id="SEF37555.1"/>
    </source>
</evidence>
<dbReference type="Gene3D" id="3.50.50.60">
    <property type="entry name" value="FAD/NAD(P)-binding domain"/>
    <property type="match status" value="1"/>
</dbReference>